<dbReference type="Proteomes" id="UP000799755">
    <property type="component" value="Unassembled WGS sequence"/>
</dbReference>
<protein>
    <submittedName>
        <fullName evidence="1">Uncharacterized protein</fullName>
    </submittedName>
</protein>
<organism evidence="1 2">
    <name type="scientific">Lindgomyces ingoldianus</name>
    <dbReference type="NCBI Taxonomy" id="673940"/>
    <lineage>
        <taxon>Eukaryota</taxon>
        <taxon>Fungi</taxon>
        <taxon>Dikarya</taxon>
        <taxon>Ascomycota</taxon>
        <taxon>Pezizomycotina</taxon>
        <taxon>Dothideomycetes</taxon>
        <taxon>Pleosporomycetidae</taxon>
        <taxon>Pleosporales</taxon>
        <taxon>Lindgomycetaceae</taxon>
        <taxon>Lindgomyces</taxon>
    </lineage>
</organism>
<dbReference type="EMBL" id="MU003514">
    <property type="protein sequence ID" value="KAF2468741.1"/>
    <property type="molecule type" value="Genomic_DNA"/>
</dbReference>
<keyword evidence="2" id="KW-1185">Reference proteome</keyword>
<evidence type="ECO:0000313" key="1">
    <source>
        <dbReference type="EMBL" id="KAF2468741.1"/>
    </source>
</evidence>
<evidence type="ECO:0000313" key="2">
    <source>
        <dbReference type="Proteomes" id="UP000799755"/>
    </source>
</evidence>
<reference evidence="1" key="1">
    <citation type="journal article" date="2020" name="Stud. Mycol.">
        <title>101 Dothideomycetes genomes: a test case for predicting lifestyles and emergence of pathogens.</title>
        <authorList>
            <person name="Haridas S."/>
            <person name="Albert R."/>
            <person name="Binder M."/>
            <person name="Bloem J."/>
            <person name="Labutti K."/>
            <person name="Salamov A."/>
            <person name="Andreopoulos B."/>
            <person name="Baker S."/>
            <person name="Barry K."/>
            <person name="Bills G."/>
            <person name="Bluhm B."/>
            <person name="Cannon C."/>
            <person name="Castanera R."/>
            <person name="Culley D."/>
            <person name="Daum C."/>
            <person name="Ezra D."/>
            <person name="Gonzalez J."/>
            <person name="Henrissat B."/>
            <person name="Kuo A."/>
            <person name="Liang C."/>
            <person name="Lipzen A."/>
            <person name="Lutzoni F."/>
            <person name="Magnuson J."/>
            <person name="Mondo S."/>
            <person name="Nolan M."/>
            <person name="Ohm R."/>
            <person name="Pangilinan J."/>
            <person name="Park H.-J."/>
            <person name="Ramirez L."/>
            <person name="Alfaro M."/>
            <person name="Sun H."/>
            <person name="Tritt A."/>
            <person name="Yoshinaga Y."/>
            <person name="Zwiers L.-H."/>
            <person name="Turgeon B."/>
            <person name="Goodwin S."/>
            <person name="Spatafora J."/>
            <person name="Crous P."/>
            <person name="Grigoriev I."/>
        </authorList>
    </citation>
    <scope>NUCLEOTIDE SEQUENCE</scope>
    <source>
        <strain evidence="1">ATCC 200398</strain>
    </source>
</reference>
<proteinExistence type="predicted"/>
<gene>
    <name evidence="1" type="ORF">BDR25DRAFT_357111</name>
</gene>
<sequence>MIKFDHAGLGGWGQNARYSSLILKFGEDTTVRLFESMSGGMGVDFLCSFEALFFRVTWILLEKLGLYSLLVSLEPGMKSAELEERCEDFDRINCSDNINTVILNKSIVFTNESYGGLVTLCNCCPSLDLGSRPMLTTFAPNEGKFYKTPVSNYIHLSKLLLGSSVDARTRFKTEASTIEGLKIDVSWTHMFCAMQDSLQIDAVCIVQDDKQHWEQDAASIGLVFSNVHYNIRLRVFPILLGLSRQTWPTVSIPFLTTISPSVKVTCPLRAYASKQHLKVLQGSDTIDHKEKPWLIQITLRWEVTTLPTFTRSPFNSKALLAMSGLANLTSLERGDMYFAGFWNSDLISGLWPYFKTFEQEIFNHNLSNCDAQTQLFAYVHSLFLLNNDDDSQPECEISRASSDSAKRELNPFGSVENGRLSVFVLTADLERVYPGQLRLSLES</sequence>
<name>A0ACB6QRE5_9PLEO</name>
<comment type="caution">
    <text evidence="1">The sequence shown here is derived from an EMBL/GenBank/DDBJ whole genome shotgun (WGS) entry which is preliminary data.</text>
</comment>
<accession>A0ACB6QRE5</accession>